<reference evidence="1" key="1">
    <citation type="submission" date="2019-03" db="EMBL/GenBank/DDBJ databases">
        <authorList>
            <person name="Mank J."/>
            <person name="Almeida P."/>
        </authorList>
    </citation>
    <scope>NUCLEOTIDE SEQUENCE</scope>
    <source>
        <strain evidence="1">78183</strain>
    </source>
</reference>
<gene>
    <name evidence="1" type="ORF">SVIM_LOCUS466625</name>
</gene>
<evidence type="ECO:0000313" key="1">
    <source>
        <dbReference type="EMBL" id="VFU62007.1"/>
    </source>
</evidence>
<proteinExistence type="predicted"/>
<protein>
    <submittedName>
        <fullName evidence="1">Uncharacterized protein</fullName>
    </submittedName>
</protein>
<sequence>MLISQLTLFCIEHKKGRPSISWHVEKLQVTRTYQISYSHALNTSYKFLPHTKKKIPSFSGIFPLRRK</sequence>
<accession>A0A6N2N543</accession>
<dbReference type="EMBL" id="CAADRP010002151">
    <property type="protein sequence ID" value="VFU62007.1"/>
    <property type="molecule type" value="Genomic_DNA"/>
</dbReference>
<name>A0A6N2N543_SALVM</name>
<dbReference type="AlphaFoldDB" id="A0A6N2N543"/>
<organism evidence="1">
    <name type="scientific">Salix viminalis</name>
    <name type="common">Common osier</name>
    <name type="synonym">Basket willow</name>
    <dbReference type="NCBI Taxonomy" id="40686"/>
    <lineage>
        <taxon>Eukaryota</taxon>
        <taxon>Viridiplantae</taxon>
        <taxon>Streptophyta</taxon>
        <taxon>Embryophyta</taxon>
        <taxon>Tracheophyta</taxon>
        <taxon>Spermatophyta</taxon>
        <taxon>Magnoliopsida</taxon>
        <taxon>eudicotyledons</taxon>
        <taxon>Gunneridae</taxon>
        <taxon>Pentapetalae</taxon>
        <taxon>rosids</taxon>
        <taxon>fabids</taxon>
        <taxon>Malpighiales</taxon>
        <taxon>Salicaceae</taxon>
        <taxon>Saliceae</taxon>
        <taxon>Salix</taxon>
    </lineage>
</organism>